<dbReference type="EMBL" id="CASHTH010001458">
    <property type="protein sequence ID" value="CAI8015559.1"/>
    <property type="molecule type" value="Genomic_DNA"/>
</dbReference>
<keyword evidence="6" id="KW-1185">Reference proteome</keyword>
<gene>
    <name evidence="5" type="ORF">GBAR_LOCUS9619</name>
</gene>
<evidence type="ECO:0000256" key="2">
    <source>
        <dbReference type="ARBA" id="ARBA00022980"/>
    </source>
</evidence>
<dbReference type="GO" id="GO:0005739">
    <property type="term" value="C:mitochondrion"/>
    <property type="evidence" value="ECO:0007669"/>
    <property type="project" value="TreeGrafter"/>
</dbReference>
<dbReference type="NCBIfam" id="NF004123">
    <property type="entry name" value="PRK05610.1"/>
    <property type="match status" value="1"/>
</dbReference>
<dbReference type="InterPro" id="IPR012340">
    <property type="entry name" value="NA-bd_OB-fold"/>
</dbReference>
<evidence type="ECO:0000256" key="3">
    <source>
        <dbReference type="ARBA" id="ARBA00023274"/>
    </source>
</evidence>
<dbReference type="PANTHER" id="PTHR10744:SF1">
    <property type="entry name" value="SMALL RIBOSOMAL SUBUNIT PROTEIN US17M"/>
    <property type="match status" value="1"/>
</dbReference>
<dbReference type="GO" id="GO:0005840">
    <property type="term" value="C:ribosome"/>
    <property type="evidence" value="ECO:0007669"/>
    <property type="project" value="UniProtKB-KW"/>
</dbReference>
<comment type="similarity">
    <text evidence="1">Belongs to the universal ribosomal protein uS17 family.</text>
</comment>
<accession>A0AA35RQV1</accession>
<feature type="compositionally biased region" description="Polar residues" evidence="4">
    <location>
        <begin position="99"/>
        <end position="109"/>
    </location>
</feature>
<name>A0AA35RQV1_GEOBA</name>
<reference evidence="5" key="1">
    <citation type="submission" date="2023-03" db="EMBL/GenBank/DDBJ databases">
        <authorList>
            <person name="Steffen K."/>
            <person name="Cardenas P."/>
        </authorList>
    </citation>
    <scope>NUCLEOTIDE SEQUENCE</scope>
</reference>
<dbReference type="GO" id="GO:0006412">
    <property type="term" value="P:translation"/>
    <property type="evidence" value="ECO:0007669"/>
    <property type="project" value="InterPro"/>
</dbReference>
<dbReference type="GO" id="GO:1990904">
    <property type="term" value="C:ribonucleoprotein complex"/>
    <property type="evidence" value="ECO:0007669"/>
    <property type="project" value="UniProtKB-KW"/>
</dbReference>
<dbReference type="GO" id="GO:0003735">
    <property type="term" value="F:structural constituent of ribosome"/>
    <property type="evidence" value="ECO:0007669"/>
    <property type="project" value="InterPro"/>
</dbReference>
<keyword evidence="2 5" id="KW-0689">Ribosomal protein</keyword>
<keyword evidence="3" id="KW-0687">Ribonucleoprotein</keyword>
<dbReference type="Pfam" id="PF00366">
    <property type="entry name" value="Ribosomal_S17"/>
    <property type="match status" value="1"/>
</dbReference>
<dbReference type="InterPro" id="IPR000266">
    <property type="entry name" value="Ribosomal_uS17"/>
</dbReference>
<dbReference type="SUPFAM" id="SSF50249">
    <property type="entry name" value="Nucleic acid-binding proteins"/>
    <property type="match status" value="1"/>
</dbReference>
<feature type="region of interest" description="Disordered" evidence="4">
    <location>
        <begin position="87"/>
        <end position="109"/>
    </location>
</feature>
<dbReference type="CDD" id="cd00364">
    <property type="entry name" value="Ribosomal_uS17"/>
    <property type="match status" value="1"/>
</dbReference>
<comment type="caution">
    <text evidence="5">The sequence shown here is derived from an EMBL/GenBank/DDBJ whole genome shotgun (WGS) entry which is preliminary data.</text>
</comment>
<dbReference type="PRINTS" id="PR00973">
    <property type="entry name" value="RIBOSOMALS17"/>
</dbReference>
<evidence type="ECO:0000313" key="6">
    <source>
        <dbReference type="Proteomes" id="UP001174909"/>
    </source>
</evidence>
<evidence type="ECO:0000256" key="1">
    <source>
        <dbReference type="ARBA" id="ARBA00010254"/>
    </source>
</evidence>
<dbReference type="AlphaFoldDB" id="A0AA35RQV1"/>
<evidence type="ECO:0000256" key="4">
    <source>
        <dbReference type="SAM" id="MobiDB-lite"/>
    </source>
</evidence>
<dbReference type="Gene3D" id="2.40.50.140">
    <property type="entry name" value="Nucleic acid-binding proteins"/>
    <property type="match status" value="1"/>
</dbReference>
<proteinExistence type="inferred from homology"/>
<protein>
    <submittedName>
        <fullName evidence="5">28S ribosomal protein S17, mitochondrial</fullName>
    </submittedName>
</protein>
<dbReference type="Proteomes" id="UP001174909">
    <property type="component" value="Unassembled WGS sequence"/>
</dbReference>
<dbReference type="PANTHER" id="PTHR10744">
    <property type="entry name" value="40S RIBOSOMAL PROTEIN S11 FAMILY MEMBER"/>
    <property type="match status" value="1"/>
</dbReference>
<sequence>MAQFVGKVIGTQMMKTAKVEVTRMVLHPHVLKYVKRRKKYLCHDPESSCRVGDLVMIRSCQPLSKRKHFNVAEILDLSPAHRAEIEREQGRLGELEGTPGTTATEGSSS</sequence>
<evidence type="ECO:0000313" key="5">
    <source>
        <dbReference type="EMBL" id="CAI8015559.1"/>
    </source>
</evidence>
<organism evidence="5 6">
    <name type="scientific">Geodia barretti</name>
    <name type="common">Barrett's horny sponge</name>
    <dbReference type="NCBI Taxonomy" id="519541"/>
    <lineage>
        <taxon>Eukaryota</taxon>
        <taxon>Metazoa</taxon>
        <taxon>Porifera</taxon>
        <taxon>Demospongiae</taxon>
        <taxon>Heteroscleromorpha</taxon>
        <taxon>Tetractinellida</taxon>
        <taxon>Astrophorina</taxon>
        <taxon>Geodiidae</taxon>
        <taxon>Geodia</taxon>
    </lineage>
</organism>